<dbReference type="Proteomes" id="UP000288805">
    <property type="component" value="Unassembled WGS sequence"/>
</dbReference>
<dbReference type="EMBL" id="QGNW01000094">
    <property type="protein sequence ID" value="RVW98282.1"/>
    <property type="molecule type" value="Genomic_DNA"/>
</dbReference>
<gene>
    <name evidence="1" type="ORF">CK203_034272</name>
</gene>
<organism evidence="1 2">
    <name type="scientific">Vitis vinifera</name>
    <name type="common">Grape</name>
    <dbReference type="NCBI Taxonomy" id="29760"/>
    <lineage>
        <taxon>Eukaryota</taxon>
        <taxon>Viridiplantae</taxon>
        <taxon>Streptophyta</taxon>
        <taxon>Embryophyta</taxon>
        <taxon>Tracheophyta</taxon>
        <taxon>Spermatophyta</taxon>
        <taxon>Magnoliopsida</taxon>
        <taxon>eudicotyledons</taxon>
        <taxon>Gunneridae</taxon>
        <taxon>Pentapetalae</taxon>
        <taxon>rosids</taxon>
        <taxon>Vitales</taxon>
        <taxon>Vitaceae</taxon>
        <taxon>Viteae</taxon>
        <taxon>Vitis</taxon>
    </lineage>
</organism>
<protein>
    <recommendedName>
        <fullName evidence="3">Retrotransposon Copia-like N-terminal domain-containing protein</fullName>
    </recommendedName>
</protein>
<evidence type="ECO:0000313" key="1">
    <source>
        <dbReference type="EMBL" id="RVW98282.1"/>
    </source>
</evidence>
<sequence length="71" mass="8164">MTSFNPLANILTQNKLEGPNYVDWKRNLDILLTAEEYKFVLNEVCPEKPGESATQDQIKAHQKWVKADEMA</sequence>
<accession>A0A438INJ4</accession>
<evidence type="ECO:0008006" key="3">
    <source>
        <dbReference type="Google" id="ProtNLM"/>
    </source>
</evidence>
<name>A0A438INJ4_VITVI</name>
<evidence type="ECO:0000313" key="2">
    <source>
        <dbReference type="Proteomes" id="UP000288805"/>
    </source>
</evidence>
<reference evidence="1 2" key="1">
    <citation type="journal article" date="2018" name="PLoS Genet.">
        <title>Population sequencing reveals clonal diversity and ancestral inbreeding in the grapevine cultivar Chardonnay.</title>
        <authorList>
            <person name="Roach M.J."/>
            <person name="Johnson D.L."/>
            <person name="Bohlmann J."/>
            <person name="van Vuuren H.J."/>
            <person name="Jones S.J."/>
            <person name="Pretorius I.S."/>
            <person name="Schmidt S.A."/>
            <person name="Borneman A.R."/>
        </authorList>
    </citation>
    <scope>NUCLEOTIDE SEQUENCE [LARGE SCALE GENOMIC DNA]</scope>
    <source>
        <strain evidence="2">cv. Chardonnay</strain>
        <tissue evidence="1">Leaf</tissue>
    </source>
</reference>
<proteinExistence type="predicted"/>
<dbReference type="AlphaFoldDB" id="A0A438INJ4"/>
<comment type="caution">
    <text evidence="1">The sequence shown here is derived from an EMBL/GenBank/DDBJ whole genome shotgun (WGS) entry which is preliminary data.</text>
</comment>